<dbReference type="InterPro" id="IPR011989">
    <property type="entry name" value="ARM-like"/>
</dbReference>
<evidence type="ECO:0000313" key="3">
    <source>
        <dbReference type="Proteomes" id="UP000002320"/>
    </source>
</evidence>
<reference evidence="2" key="2">
    <citation type="submission" date="2020-05" db="UniProtKB">
        <authorList>
            <consortium name="EnsemblMetazoa"/>
        </authorList>
    </citation>
    <scope>IDENTIFICATION</scope>
    <source>
        <strain evidence="2">JHB</strain>
    </source>
</reference>
<dbReference type="eggNOG" id="KOG2171">
    <property type="taxonomic scope" value="Eukaryota"/>
</dbReference>
<dbReference type="HOGENOM" id="CLU_2051900_0_0_1"/>
<evidence type="ECO:0000313" key="2">
    <source>
        <dbReference type="EnsemblMetazoa" id="CPIJ017938-PA"/>
    </source>
</evidence>
<dbReference type="Proteomes" id="UP000002320">
    <property type="component" value="Unassembled WGS sequence"/>
</dbReference>
<protein>
    <submittedName>
        <fullName evidence="1 2">Importin beta-3</fullName>
    </submittedName>
</protein>
<dbReference type="AlphaFoldDB" id="B0XEP7"/>
<gene>
    <name evidence="2" type="primary">6051725</name>
    <name evidence="1" type="ORF">CpipJ_CPIJ017938</name>
</gene>
<proteinExistence type="predicted"/>
<reference evidence="1" key="1">
    <citation type="submission" date="2007-03" db="EMBL/GenBank/DDBJ databases">
        <title>Annotation of Culex pipiens quinquefasciatus.</title>
        <authorList>
            <consortium name="The Broad Institute Genome Sequencing Platform"/>
            <person name="Atkinson P.W."/>
            <person name="Hemingway J."/>
            <person name="Christensen B.M."/>
            <person name="Higgs S."/>
            <person name="Kodira C."/>
            <person name="Hannick L."/>
            <person name="Megy K."/>
            <person name="O'Leary S."/>
            <person name="Pearson M."/>
            <person name="Haas B.J."/>
            <person name="Mauceli E."/>
            <person name="Wortman J.R."/>
            <person name="Lee N.H."/>
            <person name="Guigo R."/>
            <person name="Stanke M."/>
            <person name="Alvarado L."/>
            <person name="Amedeo P."/>
            <person name="Antoine C.H."/>
            <person name="Arensburger P."/>
            <person name="Bidwell S.L."/>
            <person name="Crawford M."/>
            <person name="Camaro F."/>
            <person name="Devon K."/>
            <person name="Engels R."/>
            <person name="Hammond M."/>
            <person name="Howarth C."/>
            <person name="Koehrsen M."/>
            <person name="Lawson D."/>
            <person name="Montgomery P."/>
            <person name="Nene V."/>
            <person name="Nusbaum C."/>
            <person name="Puiu D."/>
            <person name="Romero-Severson J."/>
            <person name="Severson D.W."/>
            <person name="Shumway M."/>
            <person name="Sisk P."/>
            <person name="Stolte C."/>
            <person name="Zeng Q."/>
            <person name="Eisenstadt E."/>
            <person name="Fraser-Liggett C."/>
            <person name="Strausberg R."/>
            <person name="Galagan J."/>
            <person name="Birren B."/>
            <person name="Collins F.H."/>
        </authorList>
    </citation>
    <scope>NUCLEOTIDE SEQUENCE [LARGE SCALE GENOMIC DNA]</scope>
    <source>
        <strain evidence="1">JHB</strain>
    </source>
</reference>
<dbReference type="EMBL" id="DS232850">
    <property type="protein sequence ID" value="EDS26108.1"/>
    <property type="molecule type" value="Genomic_DNA"/>
</dbReference>
<organism>
    <name type="scientific">Culex quinquefasciatus</name>
    <name type="common">Southern house mosquito</name>
    <name type="synonym">Culex pungens</name>
    <dbReference type="NCBI Taxonomy" id="7176"/>
    <lineage>
        <taxon>Eukaryota</taxon>
        <taxon>Metazoa</taxon>
        <taxon>Ecdysozoa</taxon>
        <taxon>Arthropoda</taxon>
        <taxon>Hexapoda</taxon>
        <taxon>Insecta</taxon>
        <taxon>Pterygota</taxon>
        <taxon>Neoptera</taxon>
        <taxon>Endopterygota</taxon>
        <taxon>Diptera</taxon>
        <taxon>Nematocera</taxon>
        <taxon>Culicoidea</taxon>
        <taxon>Culicidae</taxon>
        <taxon>Culicinae</taxon>
        <taxon>Culicini</taxon>
        <taxon>Culex</taxon>
        <taxon>Culex</taxon>
    </lineage>
</organism>
<dbReference type="STRING" id="7176.B0XEP7"/>
<dbReference type="VEuPathDB" id="VectorBase:CQUJHB001932"/>
<name>B0XEP7_CULQU</name>
<keyword evidence="3" id="KW-1185">Reference proteome</keyword>
<dbReference type="InParanoid" id="B0XEP7"/>
<dbReference type="EnsemblMetazoa" id="CPIJ017938-RA">
    <property type="protein sequence ID" value="CPIJ017938-PA"/>
    <property type="gene ID" value="CPIJ017938"/>
</dbReference>
<sequence length="120" mass="13979">MALLDNDEVQDNVNQQNLGSRTAGLEEKASACKMLICYTRELKNGFANQAEKVVRVMMPMVKFYFHDRVRTTASESPDEAMDEVLEVIDKFMNQHFQKDEKRTLTLKENYGEYHLSQRIL</sequence>
<dbReference type="KEGG" id="cqu:CpipJ_CPIJ017938"/>
<dbReference type="Gene3D" id="1.25.10.10">
    <property type="entry name" value="Leucine-rich Repeat Variant"/>
    <property type="match status" value="1"/>
</dbReference>
<accession>B0XEP7</accession>
<dbReference type="VEuPathDB" id="VectorBase:CPIJ017938"/>
<dbReference type="OrthoDB" id="543373at2759"/>
<evidence type="ECO:0000313" key="1">
    <source>
        <dbReference type="EMBL" id="EDS26108.1"/>
    </source>
</evidence>